<dbReference type="Pfam" id="PF00805">
    <property type="entry name" value="Pentapeptide"/>
    <property type="match status" value="1"/>
</dbReference>
<dbReference type="InterPro" id="IPR051082">
    <property type="entry name" value="Pentapeptide-BTB/POZ_domain"/>
</dbReference>
<dbReference type="RefSeq" id="WP_108686888.1">
    <property type="nucleotide sequence ID" value="NZ_QCYK01000002.1"/>
</dbReference>
<dbReference type="AlphaFoldDB" id="A0A2T7BFI9"/>
<dbReference type="SUPFAM" id="SSF141571">
    <property type="entry name" value="Pentapeptide repeat-like"/>
    <property type="match status" value="1"/>
</dbReference>
<dbReference type="PANTHER" id="PTHR14136">
    <property type="entry name" value="BTB_POZ DOMAIN-CONTAINING PROTEIN KCTD9"/>
    <property type="match status" value="1"/>
</dbReference>
<dbReference type="InterPro" id="IPR001646">
    <property type="entry name" value="5peptide_repeat"/>
</dbReference>
<proteinExistence type="predicted"/>
<evidence type="ECO:0008006" key="3">
    <source>
        <dbReference type="Google" id="ProtNLM"/>
    </source>
</evidence>
<reference evidence="1 2" key="1">
    <citation type="submission" date="2018-04" db="EMBL/GenBank/DDBJ databases">
        <title>Chitinophaga fuyangensis sp. nov., isolated from soil in a chemical factory.</title>
        <authorList>
            <person name="Chen K."/>
        </authorList>
    </citation>
    <scope>NUCLEOTIDE SEQUENCE [LARGE SCALE GENOMIC DNA]</scope>
    <source>
        <strain evidence="1 2">LY-1</strain>
    </source>
</reference>
<dbReference type="PANTHER" id="PTHR14136:SF17">
    <property type="entry name" value="BTB_POZ DOMAIN-CONTAINING PROTEIN KCTD9"/>
    <property type="match status" value="1"/>
</dbReference>
<organism evidence="1 2">
    <name type="scientific">Chitinophaga parva</name>
    <dbReference type="NCBI Taxonomy" id="2169414"/>
    <lineage>
        <taxon>Bacteria</taxon>
        <taxon>Pseudomonadati</taxon>
        <taxon>Bacteroidota</taxon>
        <taxon>Chitinophagia</taxon>
        <taxon>Chitinophagales</taxon>
        <taxon>Chitinophagaceae</taxon>
        <taxon>Chitinophaga</taxon>
    </lineage>
</organism>
<sequence>MANLKIEIKSIWGSVLFSYEKEDNTVKDTVEEAVKQGASLDGASLYGASLDGASLDGASLDGASLRNAFLDGASLRNASLRNASLDGASLDGASLDGASLQPFKADLYEILVHAIPEVSDLKQAIIDGKIDGSVYQGDCACLVGTIANARRVDYEKMAGIMPQASRPAERLFAAIKKGDTPESNGIAKIVLDWIEEFELFVYPKPATPAPDTTLSSS</sequence>
<evidence type="ECO:0000313" key="2">
    <source>
        <dbReference type="Proteomes" id="UP000244450"/>
    </source>
</evidence>
<accession>A0A2T7BFI9</accession>
<gene>
    <name evidence="1" type="ORF">DCC81_12115</name>
</gene>
<protein>
    <recommendedName>
        <fullName evidence="3">Pentapeptide repeat-containing protein</fullName>
    </recommendedName>
</protein>
<name>A0A2T7BFI9_9BACT</name>
<dbReference type="EMBL" id="QCYK01000002">
    <property type="protein sequence ID" value="PUZ25051.1"/>
    <property type="molecule type" value="Genomic_DNA"/>
</dbReference>
<dbReference type="Gene3D" id="2.160.20.80">
    <property type="entry name" value="E3 ubiquitin-protein ligase SopA"/>
    <property type="match status" value="1"/>
</dbReference>
<keyword evidence="2" id="KW-1185">Reference proteome</keyword>
<dbReference type="OrthoDB" id="8456955at2"/>
<evidence type="ECO:0000313" key="1">
    <source>
        <dbReference type="EMBL" id="PUZ25051.1"/>
    </source>
</evidence>
<dbReference type="Proteomes" id="UP000244450">
    <property type="component" value="Unassembled WGS sequence"/>
</dbReference>
<comment type="caution">
    <text evidence="1">The sequence shown here is derived from an EMBL/GenBank/DDBJ whole genome shotgun (WGS) entry which is preliminary data.</text>
</comment>